<dbReference type="InterPro" id="IPR011330">
    <property type="entry name" value="Glyco_hydro/deAcase_b/a-brl"/>
</dbReference>
<dbReference type="SMART" id="SM00872">
    <property type="entry name" value="Alpha-mann_mid"/>
    <property type="match status" value="1"/>
</dbReference>
<dbReference type="InterPro" id="IPR027291">
    <property type="entry name" value="Glyco_hydro_38_N_sf"/>
</dbReference>
<dbReference type="FunFam" id="1.20.1270.50:FF:000003">
    <property type="entry name" value="Alpha-mannosidase"/>
    <property type="match status" value="1"/>
</dbReference>
<dbReference type="SUPFAM" id="SSF88688">
    <property type="entry name" value="Families 57/38 glycoside transferase middle domain"/>
    <property type="match status" value="1"/>
</dbReference>
<dbReference type="InterPro" id="IPR028995">
    <property type="entry name" value="Glyco_hydro_57/38_cen_sf"/>
</dbReference>
<comment type="caution">
    <text evidence="4">The sequence shown here is derived from an EMBL/GenBank/DDBJ whole genome shotgun (WGS) entry which is preliminary data.</text>
</comment>
<dbReference type="Pfam" id="PF09261">
    <property type="entry name" value="Alpha-mann_mid"/>
    <property type="match status" value="1"/>
</dbReference>
<accession>A0A821LUN8</accession>
<dbReference type="EMBL" id="CAJOBP010041136">
    <property type="protein sequence ID" value="CAF4755775.1"/>
    <property type="molecule type" value="Genomic_DNA"/>
</dbReference>
<dbReference type="PANTHER" id="PTHR11607">
    <property type="entry name" value="ALPHA-MANNOSIDASE"/>
    <property type="match status" value="1"/>
</dbReference>
<keyword evidence="1" id="KW-0378">Hydrolase</keyword>
<dbReference type="FunFam" id="1.20.1270.50:FF:000002">
    <property type="entry name" value="Alpha-mannosidase"/>
    <property type="match status" value="1"/>
</dbReference>
<keyword evidence="5" id="KW-1185">Reference proteome</keyword>
<dbReference type="AlphaFoldDB" id="A0A821LUN8"/>
<reference evidence="4" key="1">
    <citation type="submission" date="2021-02" db="EMBL/GenBank/DDBJ databases">
        <authorList>
            <person name="Nowell W R."/>
        </authorList>
    </citation>
    <scope>NUCLEOTIDE SEQUENCE</scope>
</reference>
<evidence type="ECO:0000256" key="2">
    <source>
        <dbReference type="ARBA" id="ARBA00023295"/>
    </source>
</evidence>
<protein>
    <recommendedName>
        <fullName evidence="3">Glycoside hydrolase family 38 central domain-containing protein</fullName>
    </recommendedName>
</protein>
<dbReference type="InterPro" id="IPR037094">
    <property type="entry name" value="Glyco_hydro_38_cen_sf"/>
</dbReference>
<dbReference type="GO" id="GO:0004559">
    <property type="term" value="F:alpha-mannosidase activity"/>
    <property type="evidence" value="ECO:0007669"/>
    <property type="project" value="InterPro"/>
</dbReference>
<dbReference type="GO" id="GO:0006013">
    <property type="term" value="P:mannose metabolic process"/>
    <property type="evidence" value="ECO:0007669"/>
    <property type="project" value="InterPro"/>
</dbReference>
<keyword evidence="2" id="KW-0326">Glycosidase</keyword>
<dbReference type="Pfam" id="PF01074">
    <property type="entry name" value="Glyco_hydro_38N"/>
    <property type="match status" value="1"/>
</dbReference>
<dbReference type="PANTHER" id="PTHR11607:SF3">
    <property type="entry name" value="LYSOSOMAL ALPHA-MANNOSIDASE"/>
    <property type="match status" value="1"/>
</dbReference>
<evidence type="ECO:0000256" key="1">
    <source>
        <dbReference type="ARBA" id="ARBA00022801"/>
    </source>
</evidence>
<proteinExistence type="predicted"/>
<evidence type="ECO:0000259" key="3">
    <source>
        <dbReference type="SMART" id="SM00872"/>
    </source>
</evidence>
<dbReference type="InterPro" id="IPR050843">
    <property type="entry name" value="Glycosyl_Hydrlase_38"/>
</dbReference>
<gene>
    <name evidence="4" type="ORF">UJA718_LOCUS39179</name>
</gene>
<dbReference type="InterPro" id="IPR015341">
    <property type="entry name" value="Glyco_hydro_38_cen"/>
</dbReference>
<feature type="domain" description="Glycoside hydrolase family 38 central" evidence="3">
    <location>
        <begin position="73"/>
        <end position="146"/>
    </location>
</feature>
<organism evidence="4 5">
    <name type="scientific">Rotaria socialis</name>
    <dbReference type="NCBI Taxonomy" id="392032"/>
    <lineage>
        <taxon>Eukaryota</taxon>
        <taxon>Metazoa</taxon>
        <taxon>Spiralia</taxon>
        <taxon>Gnathifera</taxon>
        <taxon>Rotifera</taxon>
        <taxon>Eurotatoria</taxon>
        <taxon>Bdelloidea</taxon>
        <taxon>Philodinida</taxon>
        <taxon>Philodinidae</taxon>
        <taxon>Rotaria</taxon>
    </lineage>
</organism>
<feature type="non-terminal residue" evidence="4">
    <location>
        <position position="1"/>
    </location>
</feature>
<dbReference type="InterPro" id="IPR000602">
    <property type="entry name" value="Glyco_hydro_38_N"/>
</dbReference>
<dbReference type="Gene3D" id="1.20.1270.50">
    <property type="entry name" value="Glycoside hydrolase family 38, central domain"/>
    <property type="match status" value="2"/>
</dbReference>
<dbReference type="Proteomes" id="UP000663873">
    <property type="component" value="Unassembled WGS sequence"/>
</dbReference>
<name>A0A821LUN8_9BILA</name>
<evidence type="ECO:0000313" key="4">
    <source>
        <dbReference type="EMBL" id="CAF4755775.1"/>
    </source>
</evidence>
<dbReference type="SUPFAM" id="SSF88713">
    <property type="entry name" value="Glycoside hydrolase/deacetylase"/>
    <property type="match status" value="1"/>
</dbReference>
<dbReference type="Gene3D" id="3.20.110.10">
    <property type="entry name" value="Glycoside hydrolase 38, N terminal domain"/>
    <property type="match status" value="1"/>
</dbReference>
<evidence type="ECO:0000313" key="5">
    <source>
        <dbReference type="Proteomes" id="UP000663873"/>
    </source>
</evidence>
<sequence>MTMGSDFQCEYASVWFKNLDKLIKYVNAQQVNGSDVNVFYSTPSCYLYALNKAGLTWPSKTDDFFPIAQNPHGFWTGYFTSRAALKRYERYSNNILQATRQLNALSEINLRSSIFHLSEAMGVAQHHDAVSGTEKQHVADDYAQRLSQGIDIAA</sequence>
<dbReference type="GO" id="GO:0005764">
    <property type="term" value="C:lysosome"/>
    <property type="evidence" value="ECO:0007669"/>
    <property type="project" value="TreeGrafter"/>
</dbReference>